<dbReference type="AlphaFoldDB" id="A0AAJ1QPC8"/>
<reference evidence="1" key="1">
    <citation type="submission" date="2023-06" db="EMBL/GenBank/DDBJ databases">
        <title>Comparative genomics of Bacillaceae isolates and their secondary metabolite potential.</title>
        <authorList>
            <person name="Song L."/>
            <person name="Nielsen L.J."/>
            <person name="Mohite O."/>
            <person name="Xu X."/>
            <person name="Weber T."/>
            <person name="Kovacs A.T."/>
        </authorList>
    </citation>
    <scope>NUCLEOTIDE SEQUENCE</scope>
    <source>
        <strain evidence="1">G1S1</strain>
    </source>
</reference>
<accession>A0AAJ1QPC8</accession>
<dbReference type="EMBL" id="JAUCFI010000003">
    <property type="protein sequence ID" value="MDM5285017.1"/>
    <property type="molecule type" value="Genomic_DNA"/>
</dbReference>
<organism evidence="1 2">
    <name type="scientific">Peribacillus frigoritolerans</name>
    <dbReference type="NCBI Taxonomy" id="450367"/>
    <lineage>
        <taxon>Bacteria</taxon>
        <taxon>Bacillati</taxon>
        <taxon>Bacillota</taxon>
        <taxon>Bacilli</taxon>
        <taxon>Bacillales</taxon>
        <taxon>Bacillaceae</taxon>
        <taxon>Peribacillus</taxon>
    </lineage>
</organism>
<gene>
    <name evidence="1" type="ORF">QUF85_17235</name>
</gene>
<dbReference type="RefSeq" id="WP_162604389.1">
    <property type="nucleotide sequence ID" value="NZ_JADALX010000003.1"/>
</dbReference>
<proteinExistence type="predicted"/>
<dbReference type="Proteomes" id="UP001238973">
    <property type="component" value="Unassembled WGS sequence"/>
</dbReference>
<protein>
    <submittedName>
        <fullName evidence="1">Uncharacterized protein</fullName>
    </submittedName>
</protein>
<name>A0AAJ1QPC8_9BACI</name>
<evidence type="ECO:0000313" key="2">
    <source>
        <dbReference type="Proteomes" id="UP001238973"/>
    </source>
</evidence>
<sequence length="53" mass="5775">MIDNPLHKENDETLVESVEGGINSSIGRSEAPPITQSKDPEFDLFGTVLNGYL</sequence>
<evidence type="ECO:0000313" key="1">
    <source>
        <dbReference type="EMBL" id="MDM5285017.1"/>
    </source>
</evidence>
<comment type="caution">
    <text evidence="1">The sequence shown here is derived from an EMBL/GenBank/DDBJ whole genome shotgun (WGS) entry which is preliminary data.</text>
</comment>